<keyword evidence="4 6" id="KW-0418">Kinase</keyword>
<dbReference type="GO" id="GO:0005524">
    <property type="term" value="F:ATP binding"/>
    <property type="evidence" value="ECO:0007669"/>
    <property type="project" value="UniProtKB-KW"/>
</dbReference>
<dbReference type="SUPFAM" id="SSF53613">
    <property type="entry name" value="Ribokinase-like"/>
    <property type="match status" value="1"/>
</dbReference>
<evidence type="ECO:0000313" key="6">
    <source>
        <dbReference type="EMBL" id="MBD8028725.1"/>
    </source>
</evidence>
<gene>
    <name evidence="6" type="ORF">H9627_00040</name>
</gene>
<dbReference type="AlphaFoldDB" id="A0A8I0HNZ0"/>
<protein>
    <submittedName>
        <fullName evidence="6">1-phosphofructokinase family hexose kinase</fullName>
    </submittedName>
</protein>
<evidence type="ECO:0000256" key="5">
    <source>
        <dbReference type="ARBA" id="ARBA00022840"/>
    </source>
</evidence>
<dbReference type="GO" id="GO:0005829">
    <property type="term" value="C:cytosol"/>
    <property type="evidence" value="ECO:0007669"/>
    <property type="project" value="TreeGrafter"/>
</dbReference>
<dbReference type="RefSeq" id="WP_191731992.1">
    <property type="nucleotide sequence ID" value="NZ_JACSPR010000001.1"/>
</dbReference>
<evidence type="ECO:0000256" key="2">
    <source>
        <dbReference type="ARBA" id="ARBA00022679"/>
    </source>
</evidence>
<evidence type="ECO:0000313" key="7">
    <source>
        <dbReference type="Proteomes" id="UP000650224"/>
    </source>
</evidence>
<sequence length="321" mass="34365">MILTVTASPYLLSTNDLSRPIEIGGINDMSQASTVAGGFGAGVANTLFLGGMETLSIFPAPEISHYLRLVKMSGLPHEIIPVAGPIPMHLTMRDQEGAETEFKNAPMPLDVSQLAMLRDLVVRKAEDAAWVLLGGELPSIAPAAWFVDVVRSLTLYHPQVRVAISTTGAPLRAVVRQLAASQPHLLVLTGEDLEISCGKEPGELRTAWGNGDIATVVDVARGLINKGISELLVMVNRGEAIHITGDEVYVSTFTGTPGKQGVSWRESFVAGFLSAAKQERTPEERLSYAMAYANAPGSEWDNFIPTPDRVSPGEVATVRQP</sequence>
<comment type="similarity">
    <text evidence="1">Belongs to the carbohydrate kinase PfkB family.</text>
</comment>
<dbReference type="Proteomes" id="UP000650224">
    <property type="component" value="Unassembled WGS sequence"/>
</dbReference>
<dbReference type="Gene3D" id="3.40.1190.20">
    <property type="match status" value="1"/>
</dbReference>
<keyword evidence="2" id="KW-0808">Transferase</keyword>
<dbReference type="EMBL" id="JACSPR010000001">
    <property type="protein sequence ID" value="MBD8028725.1"/>
    <property type="molecule type" value="Genomic_DNA"/>
</dbReference>
<evidence type="ECO:0000256" key="1">
    <source>
        <dbReference type="ARBA" id="ARBA00010688"/>
    </source>
</evidence>
<proteinExistence type="inferred from homology"/>
<comment type="caution">
    <text evidence="6">The sequence shown here is derived from an EMBL/GenBank/DDBJ whole genome shotgun (WGS) entry which is preliminary data.</text>
</comment>
<dbReference type="InterPro" id="IPR029056">
    <property type="entry name" value="Ribokinase-like"/>
</dbReference>
<name>A0A8I0HNZ0_9CORY</name>
<dbReference type="GO" id="GO:0008443">
    <property type="term" value="F:phosphofructokinase activity"/>
    <property type="evidence" value="ECO:0007669"/>
    <property type="project" value="TreeGrafter"/>
</dbReference>
<accession>A0A8I0HNZ0</accession>
<dbReference type="CDD" id="cd01164">
    <property type="entry name" value="FruK_PfkB_like"/>
    <property type="match status" value="1"/>
</dbReference>
<dbReference type="PANTHER" id="PTHR46566:SF2">
    <property type="entry name" value="ATP-DEPENDENT 6-PHOSPHOFRUCTOKINASE ISOZYME 2"/>
    <property type="match status" value="1"/>
</dbReference>
<evidence type="ECO:0000256" key="4">
    <source>
        <dbReference type="ARBA" id="ARBA00022777"/>
    </source>
</evidence>
<organism evidence="6 7">
    <name type="scientific">Corynebacterium gallinarum</name>
    <dbReference type="NCBI Taxonomy" id="2762214"/>
    <lineage>
        <taxon>Bacteria</taxon>
        <taxon>Bacillati</taxon>
        <taxon>Actinomycetota</taxon>
        <taxon>Actinomycetes</taxon>
        <taxon>Mycobacteriales</taxon>
        <taxon>Corynebacteriaceae</taxon>
        <taxon>Corynebacterium</taxon>
    </lineage>
</organism>
<keyword evidence="3" id="KW-0547">Nucleotide-binding</keyword>
<keyword evidence="7" id="KW-1185">Reference proteome</keyword>
<keyword evidence="5" id="KW-0067">ATP-binding</keyword>
<reference evidence="6 7" key="1">
    <citation type="submission" date="2020-08" db="EMBL/GenBank/DDBJ databases">
        <title>A Genomic Blueprint of the Chicken Gut Microbiome.</title>
        <authorList>
            <person name="Gilroy R."/>
            <person name="Ravi A."/>
            <person name="Getino M."/>
            <person name="Pursley I."/>
            <person name="Horton D.L."/>
            <person name="Alikhan N.-F."/>
            <person name="Baker D."/>
            <person name="Gharbi K."/>
            <person name="Hall N."/>
            <person name="Watson M."/>
            <person name="Adriaenssens E.M."/>
            <person name="Foster-Nyarko E."/>
            <person name="Jarju S."/>
            <person name="Secka A."/>
            <person name="Antonio M."/>
            <person name="Oren A."/>
            <person name="Chaudhuri R."/>
            <person name="La Ragione R.M."/>
            <person name="Hildebrand F."/>
            <person name="Pallen M.J."/>
        </authorList>
    </citation>
    <scope>NUCLEOTIDE SEQUENCE [LARGE SCALE GENOMIC DNA]</scope>
    <source>
        <strain evidence="6 7">Sa1YVA5</strain>
    </source>
</reference>
<evidence type="ECO:0000256" key="3">
    <source>
        <dbReference type="ARBA" id="ARBA00022741"/>
    </source>
</evidence>
<dbReference type="PANTHER" id="PTHR46566">
    <property type="entry name" value="1-PHOSPHOFRUCTOKINASE-RELATED"/>
    <property type="match status" value="1"/>
</dbReference>
<dbReference type="InterPro" id="IPR017583">
    <property type="entry name" value="Tagatose/fructose_Pkinase"/>
</dbReference>